<protein>
    <recommendedName>
        <fullName evidence="3">Peptidyl-prolyl cis-trans isomerase</fullName>
        <shortName evidence="3">PPIase</shortName>
        <ecNumber evidence="3">5.2.1.8</ecNumber>
    </recommendedName>
</protein>
<dbReference type="Pfam" id="PF00160">
    <property type="entry name" value="Pro_isomerase"/>
    <property type="match status" value="1"/>
</dbReference>
<comment type="function">
    <text evidence="3">PPIases accelerate the folding of proteins. It catalyzes the cis-trans isomerization of proline imidic peptide bonds in oligopeptides.</text>
</comment>
<dbReference type="Gene3D" id="2.40.100.10">
    <property type="entry name" value="Cyclophilin-like"/>
    <property type="match status" value="1"/>
</dbReference>
<dbReference type="EC" id="5.2.1.8" evidence="3"/>
<reference evidence="5 6" key="1">
    <citation type="submission" date="2016-11" db="EMBL/GenBank/DDBJ databases">
        <authorList>
            <person name="Jaros S."/>
            <person name="Januszkiewicz K."/>
            <person name="Wedrychowicz H."/>
        </authorList>
    </citation>
    <scope>NUCLEOTIDE SEQUENCE [LARGE SCALE GENOMIC DNA]</scope>
    <source>
        <strain evidence="5 6">DSM 26897</strain>
    </source>
</reference>
<evidence type="ECO:0000313" key="5">
    <source>
        <dbReference type="EMBL" id="SHF82580.1"/>
    </source>
</evidence>
<keyword evidence="1 3" id="KW-0697">Rotamase</keyword>
<dbReference type="CDD" id="cd00317">
    <property type="entry name" value="cyclophilin"/>
    <property type="match status" value="1"/>
</dbReference>
<dbReference type="SUPFAM" id="SSF50891">
    <property type="entry name" value="Cyclophilin-like"/>
    <property type="match status" value="1"/>
</dbReference>
<dbReference type="AlphaFoldDB" id="A0A1M5ETQ2"/>
<name>A0A1M5ETQ2_9BACT</name>
<dbReference type="EMBL" id="FQUO01000012">
    <property type="protein sequence ID" value="SHF82580.1"/>
    <property type="molecule type" value="Genomic_DNA"/>
</dbReference>
<evidence type="ECO:0000313" key="6">
    <source>
        <dbReference type="Proteomes" id="UP000184368"/>
    </source>
</evidence>
<dbReference type="PRINTS" id="PR00153">
    <property type="entry name" value="CSAPPISMRASE"/>
</dbReference>
<sequence>MKFVAHAIYVATVPVTTMKQLLFLLLLISHLAPAQQDNKLRKKDRRRDVELVTTSGAIRLRLYDATPQHRDNFLQLVKSRFYDSILFHRVIQGFMVQSGDPNSRRAAAGQRLGTGGPGYTLPAEIKPELFHQKGALAAARNGDDVNPERRSSASQFYIVQGKTWTDSQMDSLERVRVKRKITQEQRAVYRTTGGTPQLDNQYTIFGYVVKGQDVIDRIAATPVNRQLGDRPAQDVRIVQARLVRRRQ</sequence>
<comment type="similarity">
    <text evidence="3">Belongs to the cyclophilin-type PPIase family.</text>
</comment>
<dbReference type="PANTHER" id="PTHR45625">
    <property type="entry name" value="PEPTIDYL-PROLYL CIS-TRANS ISOMERASE-RELATED"/>
    <property type="match status" value="1"/>
</dbReference>
<dbReference type="Proteomes" id="UP000184368">
    <property type="component" value="Unassembled WGS sequence"/>
</dbReference>
<dbReference type="InterPro" id="IPR029000">
    <property type="entry name" value="Cyclophilin-like_dom_sf"/>
</dbReference>
<evidence type="ECO:0000256" key="1">
    <source>
        <dbReference type="ARBA" id="ARBA00023110"/>
    </source>
</evidence>
<comment type="catalytic activity">
    <reaction evidence="3">
        <text>[protein]-peptidylproline (omega=180) = [protein]-peptidylproline (omega=0)</text>
        <dbReference type="Rhea" id="RHEA:16237"/>
        <dbReference type="Rhea" id="RHEA-COMP:10747"/>
        <dbReference type="Rhea" id="RHEA-COMP:10748"/>
        <dbReference type="ChEBI" id="CHEBI:83833"/>
        <dbReference type="ChEBI" id="CHEBI:83834"/>
        <dbReference type="EC" id="5.2.1.8"/>
    </reaction>
</comment>
<evidence type="ECO:0000256" key="2">
    <source>
        <dbReference type="ARBA" id="ARBA00023235"/>
    </source>
</evidence>
<evidence type="ECO:0000259" key="4">
    <source>
        <dbReference type="PROSITE" id="PS50072"/>
    </source>
</evidence>
<dbReference type="PROSITE" id="PS50072">
    <property type="entry name" value="CSA_PPIASE_2"/>
    <property type="match status" value="1"/>
</dbReference>
<proteinExistence type="inferred from homology"/>
<feature type="domain" description="PPIase cyclophilin-type" evidence="4">
    <location>
        <begin position="56"/>
        <end position="242"/>
    </location>
</feature>
<dbReference type="STRING" id="1302690.BUE76_04825"/>
<evidence type="ECO:0000256" key="3">
    <source>
        <dbReference type="RuleBase" id="RU363019"/>
    </source>
</evidence>
<organism evidence="5 6">
    <name type="scientific">Cnuella takakiae</name>
    <dbReference type="NCBI Taxonomy" id="1302690"/>
    <lineage>
        <taxon>Bacteria</taxon>
        <taxon>Pseudomonadati</taxon>
        <taxon>Bacteroidota</taxon>
        <taxon>Chitinophagia</taxon>
        <taxon>Chitinophagales</taxon>
        <taxon>Chitinophagaceae</taxon>
        <taxon>Cnuella</taxon>
    </lineage>
</organism>
<accession>A0A1M5ETQ2</accession>
<keyword evidence="6" id="KW-1185">Reference proteome</keyword>
<dbReference type="InterPro" id="IPR002130">
    <property type="entry name" value="Cyclophilin-type_PPIase_dom"/>
</dbReference>
<dbReference type="InterPro" id="IPR044666">
    <property type="entry name" value="Cyclophilin_A-like"/>
</dbReference>
<keyword evidence="2 3" id="KW-0413">Isomerase</keyword>
<dbReference type="PANTHER" id="PTHR45625:SF4">
    <property type="entry name" value="PEPTIDYLPROLYL ISOMERASE DOMAIN AND WD REPEAT-CONTAINING PROTEIN 1"/>
    <property type="match status" value="1"/>
</dbReference>
<gene>
    <name evidence="5" type="ORF">SAMN05444008_112187</name>
</gene>
<dbReference type="GO" id="GO:0003755">
    <property type="term" value="F:peptidyl-prolyl cis-trans isomerase activity"/>
    <property type="evidence" value="ECO:0007669"/>
    <property type="project" value="UniProtKB-UniRule"/>
</dbReference>